<dbReference type="Proteomes" id="UP000228596">
    <property type="component" value="Unassembled WGS sequence"/>
</dbReference>
<evidence type="ECO:0000313" key="1">
    <source>
        <dbReference type="EMBL" id="PIT97398.1"/>
    </source>
</evidence>
<sequence length="108" mass="11640">MYAAKIAYVVPGTASQGIEVVVDGDISSDRALEIAREIAGEIQHLWISPCGTITICGQMPRIIELTLVGLLAPHFYAVCVKCGGRYVVVACRDQERIGGEMASPGYIW</sequence>
<proteinExistence type="predicted"/>
<name>A0A2M6WX70_9BACT</name>
<organism evidence="1 2">
    <name type="scientific">Candidatus Berkelbacteria bacterium CG10_big_fil_rev_8_21_14_0_10_41_12</name>
    <dbReference type="NCBI Taxonomy" id="1974513"/>
    <lineage>
        <taxon>Bacteria</taxon>
        <taxon>Candidatus Berkelbacteria</taxon>
    </lineage>
</organism>
<dbReference type="EMBL" id="PEZV01000013">
    <property type="protein sequence ID" value="PIT97398.1"/>
    <property type="molecule type" value="Genomic_DNA"/>
</dbReference>
<accession>A0A2M6WX70</accession>
<protein>
    <submittedName>
        <fullName evidence="1">Uncharacterized protein</fullName>
    </submittedName>
</protein>
<evidence type="ECO:0000313" key="2">
    <source>
        <dbReference type="Proteomes" id="UP000228596"/>
    </source>
</evidence>
<reference evidence="2" key="1">
    <citation type="submission" date="2017-09" db="EMBL/GenBank/DDBJ databases">
        <title>Depth-based differentiation of microbial function through sediment-hosted aquifers and enrichment of novel symbionts in the deep terrestrial subsurface.</title>
        <authorList>
            <person name="Probst A.J."/>
            <person name="Ladd B."/>
            <person name="Jarett J.K."/>
            <person name="Geller-Mcgrath D.E."/>
            <person name="Sieber C.M.K."/>
            <person name="Emerson J.B."/>
            <person name="Anantharaman K."/>
            <person name="Thomas B.C."/>
            <person name="Malmstrom R."/>
            <person name="Stieglmeier M."/>
            <person name="Klingl A."/>
            <person name="Woyke T."/>
            <person name="Ryan C.M."/>
            <person name="Banfield J.F."/>
        </authorList>
    </citation>
    <scope>NUCLEOTIDE SEQUENCE [LARGE SCALE GENOMIC DNA]</scope>
</reference>
<dbReference type="AlphaFoldDB" id="A0A2M6WX70"/>
<comment type="caution">
    <text evidence="1">The sequence shown here is derived from an EMBL/GenBank/DDBJ whole genome shotgun (WGS) entry which is preliminary data.</text>
</comment>
<gene>
    <name evidence="1" type="ORF">COT77_01690</name>
</gene>